<dbReference type="Gene3D" id="3.40.50.10380">
    <property type="entry name" value="Malic enzyme, N-terminal domain"/>
    <property type="match status" value="1"/>
</dbReference>
<feature type="domain" description="Malic enzyme N-terminal" evidence="6">
    <location>
        <begin position="18"/>
        <end position="151"/>
    </location>
</feature>
<dbReference type="EC" id="1.1.1.40" evidence="7"/>
<dbReference type="PANTHER" id="PTHR43237:SF4">
    <property type="entry name" value="NADP-DEPENDENT MALIC ENZYME"/>
    <property type="match status" value="1"/>
</dbReference>
<evidence type="ECO:0000259" key="6">
    <source>
        <dbReference type="SMART" id="SM01274"/>
    </source>
</evidence>
<evidence type="ECO:0000259" key="5">
    <source>
        <dbReference type="SMART" id="SM00919"/>
    </source>
</evidence>
<dbReference type="SUPFAM" id="SSF53223">
    <property type="entry name" value="Aminoacid dehydrogenase-like, N-terminal domain"/>
    <property type="match status" value="1"/>
</dbReference>
<dbReference type="CDD" id="cd05311">
    <property type="entry name" value="NAD_bind_2_malic_enz"/>
    <property type="match status" value="1"/>
</dbReference>
<dbReference type="Gene3D" id="3.40.50.10950">
    <property type="match status" value="1"/>
</dbReference>
<dbReference type="Pfam" id="PF01515">
    <property type="entry name" value="PTA_PTB"/>
    <property type="match status" value="1"/>
</dbReference>
<dbReference type="SUPFAM" id="SSF51735">
    <property type="entry name" value="NAD(P)-binding Rossmann-fold domains"/>
    <property type="match status" value="1"/>
</dbReference>
<dbReference type="EMBL" id="CP141615">
    <property type="protein sequence ID" value="WRP16464.1"/>
    <property type="molecule type" value="Genomic_DNA"/>
</dbReference>
<dbReference type="InterPro" id="IPR012188">
    <property type="entry name" value="ME_PTA"/>
</dbReference>
<sequence>MKRVTAEEALAYHERGRPGKIEVTITKPCATQRDLSLAYTPGVAEPVRAIHRNPDDAYRYTAKGNLVAVISNGTAVLGLGDVGALAGKPVMEGKGVLFKRFADVDVFDLELDTDDPDEIVRIVKALEPTFGGVNLEDIKAPECFYIEEKLRAICNIPIFHDDQHGTAIISGAALLNALELVGKAFAEVQIVINGAGASGIACAEFFLKLGARRENILMLDSKGVIYEGRTEGMNPYKQRFARPTSKRTLAEAMEGADVFLGCSVANVVTQDMVRSMAERPIVFALANPDPEIPYDEAKAARPDVIVATGRSDYPNQVNNVLGFPFIFRGALDVQARAINDEMKIAAARALAELARQPVPDAVLRAYGLDALRFGPEYLIPKPLDPRVLTWVAPAVAKAAMDSRVARRTVDVEEYRQQLARKMGKGWELRRSIHVKAARDPRRVVFSEGEEPKIVRAAAILRDEGIARPVLVGREAEVGALMEQLGLRRNGIEVVWPRQFARLDDYARRLYELRQRRGVTLREASELVRQPNYFGAMMVHMGDADAFVAGLTYHYPEVLRPALQIIKPAEGIRNVAGCYIMIVKDHVYFFTDATVNIEPTAEDLADIAILTAQRAQSLGIEPRIAMLSFSNFGSTRHPLADKVRRAVALVQEKRPDLVVDGEMQADTAVVPEILQEQYPFSRLAPFGGANVLVFPDLEAANVAYKLLARLGGAETIGPVLMGTERAVHVLQRGDQVEDIVNMAALAVIDAQERDRRAAAAAALRG</sequence>
<dbReference type="InterPro" id="IPR037062">
    <property type="entry name" value="Malic_N_dom_sf"/>
</dbReference>
<keyword evidence="4" id="KW-0511">Multifunctional enzyme</keyword>
<dbReference type="InterPro" id="IPR046346">
    <property type="entry name" value="Aminoacid_DH-like_N_sf"/>
</dbReference>
<name>A0ABZ1BUJ9_9FIRM</name>
<dbReference type="RefSeq" id="WP_324715737.1">
    <property type="nucleotide sequence ID" value="NZ_CP141615.1"/>
</dbReference>
<keyword evidence="3 7" id="KW-0560">Oxidoreductase</keyword>
<keyword evidence="8" id="KW-1185">Reference proteome</keyword>
<proteinExistence type="inferred from homology"/>
<dbReference type="PANTHER" id="PTHR43237">
    <property type="entry name" value="NADP-DEPENDENT MALIC ENZYME"/>
    <property type="match status" value="1"/>
</dbReference>
<evidence type="ECO:0000256" key="4">
    <source>
        <dbReference type="ARBA" id="ARBA00023268"/>
    </source>
</evidence>
<accession>A0ABZ1BUJ9</accession>
<comment type="similarity">
    <text evidence="2">In the C-terminal section; belongs to the phosphate acetyltransferase and butyryltransferase family.</text>
</comment>
<dbReference type="InterPro" id="IPR012301">
    <property type="entry name" value="Malic_N_dom"/>
</dbReference>
<dbReference type="InterPro" id="IPR002505">
    <property type="entry name" value="PTA_PTB"/>
</dbReference>
<evidence type="ECO:0000256" key="1">
    <source>
        <dbReference type="ARBA" id="ARBA00007686"/>
    </source>
</evidence>
<dbReference type="InterPro" id="IPR045213">
    <property type="entry name" value="Malic_NAD-bd_bact_type"/>
</dbReference>
<comment type="similarity">
    <text evidence="1">In the N-terminal section; belongs to the malic enzymes family.</text>
</comment>
<dbReference type="PIRSF" id="PIRSF036684">
    <property type="entry name" value="ME_PTA"/>
    <property type="match status" value="1"/>
</dbReference>
<reference evidence="7 8" key="1">
    <citation type="journal article" date="2024" name="Front. Microbiol.">
        <title>Novel thermophilic genera Geochorda gen. nov. and Carboxydochorda gen. nov. from the deep terrestrial subsurface reveal the ecophysiological diversity in the class Limnochordia.</title>
        <authorList>
            <person name="Karnachuk O.V."/>
            <person name="Lukina A.P."/>
            <person name="Avakyan M.R."/>
            <person name="Kadnikov V.V."/>
            <person name="Begmatov S."/>
            <person name="Beletsky A.V."/>
            <person name="Vlasova K.G."/>
            <person name="Novikov A.A."/>
            <person name="Shcherbakova V.A."/>
            <person name="Mardanov A.V."/>
            <person name="Ravin N.V."/>
        </authorList>
    </citation>
    <scope>NUCLEOTIDE SEQUENCE [LARGE SCALE GENOMIC DNA]</scope>
    <source>
        <strain evidence="7 8">L945</strain>
    </source>
</reference>
<dbReference type="Gene3D" id="3.40.50.10750">
    <property type="entry name" value="Isocitrate/Isopropylmalate dehydrogenase-like"/>
    <property type="match status" value="1"/>
</dbReference>
<dbReference type="Pfam" id="PF00390">
    <property type="entry name" value="malic"/>
    <property type="match status" value="1"/>
</dbReference>
<dbReference type="Proteomes" id="UP001332192">
    <property type="component" value="Chromosome"/>
</dbReference>
<dbReference type="GO" id="GO:0004473">
    <property type="term" value="F:malate dehydrogenase (decarboxylating) (NADP+) activity"/>
    <property type="evidence" value="ECO:0007669"/>
    <property type="project" value="UniProtKB-EC"/>
</dbReference>
<evidence type="ECO:0000313" key="8">
    <source>
        <dbReference type="Proteomes" id="UP001332192"/>
    </source>
</evidence>
<dbReference type="InterPro" id="IPR012302">
    <property type="entry name" value="Malic_NAD-bd"/>
</dbReference>
<gene>
    <name evidence="7" type="ORF">U7230_10180</name>
</gene>
<dbReference type="NCBIfam" id="NF007233">
    <property type="entry name" value="PRK09653.1"/>
    <property type="match status" value="1"/>
</dbReference>
<evidence type="ECO:0000313" key="7">
    <source>
        <dbReference type="EMBL" id="WRP16464.1"/>
    </source>
</evidence>
<dbReference type="Gene3D" id="3.40.50.720">
    <property type="entry name" value="NAD(P)-binding Rossmann-like Domain"/>
    <property type="match status" value="1"/>
</dbReference>
<dbReference type="InterPro" id="IPR042112">
    <property type="entry name" value="P_AcTrfase_dom2"/>
</dbReference>
<evidence type="ECO:0000256" key="2">
    <source>
        <dbReference type="ARBA" id="ARBA00008756"/>
    </source>
</evidence>
<dbReference type="InterPro" id="IPR036291">
    <property type="entry name" value="NAD(P)-bd_dom_sf"/>
</dbReference>
<dbReference type="SMART" id="SM01274">
    <property type="entry name" value="malic"/>
    <property type="match status" value="1"/>
</dbReference>
<dbReference type="InterPro" id="IPR042113">
    <property type="entry name" value="P_AcTrfase_dom1"/>
</dbReference>
<organism evidence="7 8">
    <name type="scientific">Carboxydichorda subterranea</name>
    <dbReference type="NCBI Taxonomy" id="3109565"/>
    <lineage>
        <taxon>Bacteria</taxon>
        <taxon>Bacillati</taxon>
        <taxon>Bacillota</taxon>
        <taxon>Limnochordia</taxon>
        <taxon>Limnochordales</taxon>
        <taxon>Geochordaceae</taxon>
        <taxon>Carboxydichorda</taxon>
    </lineage>
</organism>
<dbReference type="InterPro" id="IPR051674">
    <property type="entry name" value="Malate_Decarboxylase"/>
</dbReference>
<dbReference type="SMART" id="SM00919">
    <property type="entry name" value="Malic_M"/>
    <property type="match status" value="1"/>
</dbReference>
<dbReference type="Pfam" id="PF03949">
    <property type="entry name" value="Malic_M"/>
    <property type="match status" value="1"/>
</dbReference>
<evidence type="ECO:0000256" key="3">
    <source>
        <dbReference type="ARBA" id="ARBA00023002"/>
    </source>
</evidence>
<protein>
    <submittedName>
        <fullName evidence="7">NADP-dependent malic enzyme</fullName>
        <ecNumber evidence="7">1.1.1.40</ecNumber>
    </submittedName>
</protein>
<feature type="domain" description="Malic enzyme NAD-binding" evidence="5">
    <location>
        <begin position="163"/>
        <end position="400"/>
    </location>
</feature>
<dbReference type="SUPFAM" id="SSF53659">
    <property type="entry name" value="Isocitrate/Isopropylmalate dehydrogenase-like"/>
    <property type="match status" value="1"/>
</dbReference>